<organism evidence="1 2">
    <name type="scientific">Scutellospora calospora</name>
    <dbReference type="NCBI Taxonomy" id="85575"/>
    <lineage>
        <taxon>Eukaryota</taxon>
        <taxon>Fungi</taxon>
        <taxon>Fungi incertae sedis</taxon>
        <taxon>Mucoromycota</taxon>
        <taxon>Glomeromycotina</taxon>
        <taxon>Glomeromycetes</taxon>
        <taxon>Diversisporales</taxon>
        <taxon>Gigasporaceae</taxon>
        <taxon>Scutellospora</taxon>
    </lineage>
</organism>
<evidence type="ECO:0000313" key="2">
    <source>
        <dbReference type="Proteomes" id="UP000789860"/>
    </source>
</evidence>
<reference evidence="1" key="1">
    <citation type="submission" date="2021-06" db="EMBL/GenBank/DDBJ databases">
        <authorList>
            <person name="Kallberg Y."/>
            <person name="Tangrot J."/>
            <person name="Rosling A."/>
        </authorList>
    </citation>
    <scope>NUCLEOTIDE SEQUENCE</scope>
    <source>
        <strain evidence="1">AU212A</strain>
    </source>
</reference>
<comment type="caution">
    <text evidence="1">The sequence shown here is derived from an EMBL/GenBank/DDBJ whole genome shotgun (WGS) entry which is preliminary data.</text>
</comment>
<keyword evidence="2" id="KW-1185">Reference proteome</keyword>
<proteinExistence type="predicted"/>
<name>A0ACA9P0G0_9GLOM</name>
<dbReference type="EMBL" id="CAJVPM010034000">
    <property type="protein sequence ID" value="CAG8686561.1"/>
    <property type="molecule type" value="Genomic_DNA"/>
</dbReference>
<sequence length="193" mass="22354">MILRKDQEIEEIQHHFNEISEKIFHQENAVIIIGDTGEGKTTLLGYLTGIPLFSKEDDLGDYIIYAKDSNELDINDRPISQTSLPKFREVYWDCPGFGDTRGPVQNIVNAYSIYKLVKNIEKLKILLVISESIIRSTRKKEFLNLINNLGETFKVTDELVRGLCLVITKSNKLDVRKVRNCFRKILEEYDNQE</sequence>
<dbReference type="Proteomes" id="UP000789860">
    <property type="component" value="Unassembled WGS sequence"/>
</dbReference>
<protein>
    <submittedName>
        <fullName evidence="1">7370_t:CDS:1</fullName>
    </submittedName>
</protein>
<evidence type="ECO:0000313" key="1">
    <source>
        <dbReference type="EMBL" id="CAG8686561.1"/>
    </source>
</evidence>
<feature type="non-terminal residue" evidence="1">
    <location>
        <position position="193"/>
    </location>
</feature>
<accession>A0ACA9P0G0</accession>
<gene>
    <name evidence="1" type="ORF">SCALOS_LOCUS9939</name>
</gene>